<evidence type="ECO:0000313" key="3">
    <source>
        <dbReference type="Proteomes" id="UP000095621"/>
    </source>
</evidence>
<feature type="transmembrane region" description="Helical" evidence="1">
    <location>
        <begin position="73"/>
        <end position="94"/>
    </location>
</feature>
<dbReference type="Proteomes" id="UP000095621">
    <property type="component" value="Unassembled WGS sequence"/>
</dbReference>
<protein>
    <submittedName>
        <fullName evidence="2">Uncharacterized protein</fullName>
    </submittedName>
</protein>
<accession>A0A174YUG4</accession>
<name>A0A174YUG4_9FIRM</name>
<keyword evidence="1" id="KW-0472">Membrane</keyword>
<proteinExistence type="predicted"/>
<feature type="transmembrane region" description="Helical" evidence="1">
    <location>
        <begin position="180"/>
        <end position="197"/>
    </location>
</feature>
<keyword evidence="1" id="KW-0812">Transmembrane</keyword>
<reference evidence="2 3" key="1">
    <citation type="submission" date="2015-09" db="EMBL/GenBank/DDBJ databases">
        <authorList>
            <consortium name="Pathogen Informatics"/>
        </authorList>
    </citation>
    <scope>NUCLEOTIDE SEQUENCE [LARGE SCALE GENOMIC DNA]</scope>
    <source>
        <strain evidence="2 3">2789STDY5834875</strain>
    </source>
</reference>
<organism evidence="2 3">
    <name type="scientific">Lachnospira eligens</name>
    <dbReference type="NCBI Taxonomy" id="39485"/>
    <lineage>
        <taxon>Bacteria</taxon>
        <taxon>Bacillati</taxon>
        <taxon>Bacillota</taxon>
        <taxon>Clostridia</taxon>
        <taxon>Lachnospirales</taxon>
        <taxon>Lachnospiraceae</taxon>
        <taxon>Lachnospira</taxon>
    </lineage>
</organism>
<evidence type="ECO:0000313" key="2">
    <source>
        <dbReference type="EMBL" id="CUQ75401.1"/>
    </source>
</evidence>
<dbReference type="EMBL" id="CZBU01000001">
    <property type="protein sequence ID" value="CUQ75401.1"/>
    <property type="molecule type" value="Genomic_DNA"/>
</dbReference>
<evidence type="ECO:0000256" key="1">
    <source>
        <dbReference type="SAM" id="Phobius"/>
    </source>
</evidence>
<feature type="transmembrane region" description="Helical" evidence="1">
    <location>
        <begin position="6"/>
        <end position="22"/>
    </location>
</feature>
<feature type="transmembrane region" description="Helical" evidence="1">
    <location>
        <begin position="146"/>
        <end position="168"/>
    </location>
</feature>
<keyword evidence="1" id="KW-1133">Transmembrane helix</keyword>
<sequence>MLPIIMGIITIIFILWIMGGNNRNYLFDKILTDNSNKYVLSNGIYIPKKLTKGNMLRKKLKAISGFSDLKPMIIVFLIMLLMFGMHRIVLMIFIPSLTKITPNILFASGIEEYLLADIWRMHPELKDLNQVYYYIQKNSDYENNMILLFSVEAYLKLFIVIVLIMLIIKFIKKKNEKGRLLIVLPVICVFLIIIYAFQIQNYNQETLDKCYNVYYQLKNEDYIENEEEIDVYVEKIRENKQQYQNDFYFGAYRIRNNEVELIKNSIKEIYRFCVKNK</sequence>
<dbReference type="AlphaFoldDB" id="A0A174YUG4"/>
<gene>
    <name evidence="2" type="ORF">ERS852490_00493</name>
</gene>